<organism evidence="3 4">
    <name type="scientific">Stenotrophobium rhamnosiphilum</name>
    <dbReference type="NCBI Taxonomy" id="2029166"/>
    <lineage>
        <taxon>Bacteria</taxon>
        <taxon>Pseudomonadati</taxon>
        <taxon>Pseudomonadota</taxon>
        <taxon>Gammaproteobacteria</taxon>
        <taxon>Nevskiales</taxon>
        <taxon>Nevskiaceae</taxon>
        <taxon>Stenotrophobium</taxon>
    </lineage>
</organism>
<evidence type="ECO:0000256" key="2">
    <source>
        <dbReference type="HAMAP-Rule" id="MF_01940"/>
    </source>
</evidence>
<dbReference type="PANTHER" id="PTHR35561">
    <property type="entry name" value="RNA 2',3'-CYCLIC PHOSPHODIESTERASE"/>
    <property type="match status" value="1"/>
</dbReference>
<feature type="active site" description="Proton donor" evidence="2">
    <location>
        <position position="49"/>
    </location>
</feature>
<dbReference type="GO" id="GO:0004113">
    <property type="term" value="F:2',3'-cyclic-nucleotide 3'-phosphodiesterase activity"/>
    <property type="evidence" value="ECO:0007669"/>
    <property type="project" value="InterPro"/>
</dbReference>
<evidence type="ECO:0000256" key="1">
    <source>
        <dbReference type="ARBA" id="ARBA00022801"/>
    </source>
</evidence>
<dbReference type="InterPro" id="IPR004175">
    <property type="entry name" value="RNA_CPDase"/>
</dbReference>
<reference evidence="3 4" key="1">
    <citation type="submission" date="2018-04" db="EMBL/GenBank/DDBJ databases">
        <title>Novel species isolated from glacier.</title>
        <authorList>
            <person name="Liu Q."/>
            <person name="Xin Y.-H."/>
        </authorList>
    </citation>
    <scope>NUCLEOTIDE SEQUENCE [LARGE SCALE GENOMIC DNA]</scope>
    <source>
        <strain evidence="3 4">GT1R17</strain>
    </source>
</reference>
<dbReference type="Gene3D" id="3.90.1140.10">
    <property type="entry name" value="Cyclic phosphodiesterase"/>
    <property type="match status" value="1"/>
</dbReference>
<feature type="short sequence motif" description="HXTX 2" evidence="2">
    <location>
        <begin position="133"/>
        <end position="136"/>
    </location>
</feature>
<dbReference type="Proteomes" id="UP000244248">
    <property type="component" value="Unassembled WGS sequence"/>
</dbReference>
<evidence type="ECO:0000313" key="3">
    <source>
        <dbReference type="EMBL" id="PTU32884.1"/>
    </source>
</evidence>
<comment type="catalytic activity">
    <reaction evidence="2">
        <text>a 3'-end 2',3'-cyclophospho-ribonucleotide-RNA + H2O = a 3'-end 2'-phospho-ribonucleotide-RNA + H(+)</text>
        <dbReference type="Rhea" id="RHEA:11828"/>
        <dbReference type="Rhea" id="RHEA-COMP:10464"/>
        <dbReference type="Rhea" id="RHEA-COMP:17353"/>
        <dbReference type="ChEBI" id="CHEBI:15377"/>
        <dbReference type="ChEBI" id="CHEBI:15378"/>
        <dbReference type="ChEBI" id="CHEBI:83064"/>
        <dbReference type="ChEBI" id="CHEBI:173113"/>
        <dbReference type="EC" id="3.1.4.58"/>
    </reaction>
</comment>
<proteinExistence type="inferred from homology"/>
<dbReference type="SUPFAM" id="SSF55144">
    <property type="entry name" value="LigT-like"/>
    <property type="match status" value="1"/>
</dbReference>
<protein>
    <recommendedName>
        <fullName evidence="2">RNA 2',3'-cyclic phosphodiesterase</fullName>
        <shortName evidence="2">RNA 2',3'-CPDase</shortName>
        <ecNumber evidence="2">3.1.4.58</ecNumber>
    </recommendedName>
</protein>
<feature type="short sequence motif" description="HXTX 1" evidence="2">
    <location>
        <begin position="49"/>
        <end position="52"/>
    </location>
</feature>
<dbReference type="RefSeq" id="WP_107938593.1">
    <property type="nucleotide sequence ID" value="NZ_QANS01000001.1"/>
</dbReference>
<comment type="function">
    <text evidence="2">Hydrolyzes RNA 2',3'-cyclic phosphodiester to an RNA 2'-phosphomonoester.</text>
</comment>
<dbReference type="AlphaFoldDB" id="A0A2T5MJZ7"/>
<dbReference type="GO" id="GO:0008664">
    <property type="term" value="F:RNA 2',3'-cyclic 3'-phosphodiesterase activity"/>
    <property type="evidence" value="ECO:0007669"/>
    <property type="project" value="UniProtKB-EC"/>
</dbReference>
<sequence>MTDSKFPHNRLFFALWPDDETRASCAEAARDLKTRMQPDGYLLKPERYHITLPYLGGYVPPDQEAAAKQVAQLVSLPPFILTLDQANSFKNREVPWYLAPLETPPELTLLHDHLRDALRNSGVSVERMRFTPHLTVVRNATVQIPPTRIKPVVWQVKEFVLIRSVLHDQPAEYQILGRWPLNGVWQPKQPPPQMALF</sequence>
<comment type="similarity">
    <text evidence="2">Belongs to the 2H phosphoesterase superfamily. ThpR family.</text>
</comment>
<dbReference type="EMBL" id="QANS01000001">
    <property type="protein sequence ID" value="PTU32884.1"/>
    <property type="molecule type" value="Genomic_DNA"/>
</dbReference>
<dbReference type="PANTHER" id="PTHR35561:SF1">
    <property type="entry name" value="RNA 2',3'-CYCLIC PHOSPHODIESTERASE"/>
    <property type="match status" value="1"/>
</dbReference>
<comment type="caution">
    <text evidence="3">The sequence shown here is derived from an EMBL/GenBank/DDBJ whole genome shotgun (WGS) entry which is preliminary data.</text>
</comment>
<dbReference type="OrthoDB" id="7061261at2"/>
<feature type="active site" description="Proton acceptor" evidence="2">
    <location>
        <position position="133"/>
    </location>
</feature>
<dbReference type="Pfam" id="PF13563">
    <property type="entry name" value="2_5_RNA_ligase2"/>
    <property type="match status" value="1"/>
</dbReference>
<name>A0A2T5MJZ7_9GAMM</name>
<dbReference type="HAMAP" id="MF_01940">
    <property type="entry name" value="RNA_CPDase"/>
    <property type="match status" value="1"/>
</dbReference>
<dbReference type="InterPro" id="IPR009097">
    <property type="entry name" value="Cyclic_Pdiesterase"/>
</dbReference>
<evidence type="ECO:0000313" key="4">
    <source>
        <dbReference type="Proteomes" id="UP000244248"/>
    </source>
</evidence>
<keyword evidence="1 2" id="KW-0378">Hydrolase</keyword>
<accession>A0A2T5MJZ7</accession>
<gene>
    <name evidence="3" type="primary">thpR</name>
    <name evidence="3" type="ORF">CJD38_01865</name>
</gene>
<dbReference type="NCBIfam" id="TIGR02258">
    <property type="entry name" value="2_5_ligase"/>
    <property type="match status" value="1"/>
</dbReference>
<dbReference type="EC" id="3.1.4.58" evidence="2"/>
<keyword evidence="4" id="KW-1185">Reference proteome</keyword>